<proteinExistence type="predicted"/>
<evidence type="ECO:0000256" key="3">
    <source>
        <dbReference type="ARBA" id="ARBA00023004"/>
    </source>
</evidence>
<gene>
    <name evidence="5" type="ORF">ACFFGX_11495</name>
</gene>
<accession>A0ABV6SMJ2</accession>
<dbReference type="EMBL" id="JBHLSS010000069">
    <property type="protein sequence ID" value="MFC0710159.1"/>
    <property type="molecule type" value="Genomic_DNA"/>
</dbReference>
<reference evidence="5 6" key="1">
    <citation type="submission" date="2024-09" db="EMBL/GenBank/DDBJ databases">
        <authorList>
            <person name="Sun Q."/>
            <person name="Mori K."/>
        </authorList>
    </citation>
    <scope>NUCLEOTIDE SEQUENCE [LARGE SCALE GENOMIC DNA]</scope>
    <source>
        <strain evidence="5 6">NCAIM B.01794</strain>
    </source>
</reference>
<dbReference type="RefSeq" id="WP_376945916.1">
    <property type="nucleotide sequence ID" value="NZ_CP171449.1"/>
</dbReference>
<protein>
    <submittedName>
        <fullName evidence="5">JmjC domain-containing protein</fullName>
    </submittedName>
</protein>
<evidence type="ECO:0000313" key="6">
    <source>
        <dbReference type="Proteomes" id="UP001589891"/>
    </source>
</evidence>
<evidence type="ECO:0000259" key="4">
    <source>
        <dbReference type="PROSITE" id="PS51184"/>
    </source>
</evidence>
<evidence type="ECO:0000313" key="5">
    <source>
        <dbReference type="EMBL" id="MFC0710159.1"/>
    </source>
</evidence>
<comment type="cofactor">
    <cofactor evidence="1">
        <name>Fe(2+)</name>
        <dbReference type="ChEBI" id="CHEBI:29033"/>
    </cofactor>
</comment>
<keyword evidence="6" id="KW-1185">Reference proteome</keyword>
<dbReference type="Proteomes" id="UP001589891">
    <property type="component" value="Unassembled WGS sequence"/>
</dbReference>
<dbReference type="SUPFAM" id="SSF51197">
    <property type="entry name" value="Clavaminate synthase-like"/>
    <property type="match status" value="1"/>
</dbReference>
<dbReference type="PANTHER" id="PTHR13096:SF8">
    <property type="entry name" value="RIBOSOMAL OXYGENASE 1"/>
    <property type="match status" value="1"/>
</dbReference>
<feature type="domain" description="JmjC" evidence="4">
    <location>
        <begin position="48"/>
        <end position="174"/>
    </location>
</feature>
<dbReference type="Gene3D" id="2.60.120.650">
    <property type="entry name" value="Cupin"/>
    <property type="match status" value="1"/>
</dbReference>
<keyword evidence="2" id="KW-0479">Metal-binding</keyword>
<evidence type="ECO:0000256" key="1">
    <source>
        <dbReference type="ARBA" id="ARBA00001954"/>
    </source>
</evidence>
<name>A0ABV6SMJ2_AZOPA</name>
<organism evidence="5 6">
    <name type="scientific">Azorhizophilus paspali</name>
    <name type="common">Azotobacter paspali</name>
    <dbReference type="NCBI Taxonomy" id="69963"/>
    <lineage>
        <taxon>Bacteria</taxon>
        <taxon>Pseudomonadati</taxon>
        <taxon>Pseudomonadota</taxon>
        <taxon>Gammaproteobacteria</taxon>
        <taxon>Pseudomonadales</taxon>
        <taxon>Pseudomonadaceae</taxon>
        <taxon>Azorhizophilus</taxon>
    </lineage>
</organism>
<comment type="caution">
    <text evidence="5">The sequence shown here is derived from an EMBL/GenBank/DDBJ whole genome shotgun (WGS) entry which is preliminary data.</text>
</comment>
<evidence type="ECO:0000256" key="2">
    <source>
        <dbReference type="ARBA" id="ARBA00022723"/>
    </source>
</evidence>
<dbReference type="Pfam" id="PF08007">
    <property type="entry name" value="JmjC_2"/>
    <property type="match status" value="1"/>
</dbReference>
<sequence length="174" mass="19563">MKDRLVPENEFAETSHHYGLVRRTFNKACVYSGLDSGATLVLNRMEQKSLRIKRLCNELAHIAKGQVAANGYLASSGDSAFGNHWGSHDVFASQLLGCKRWVIFPPTFRNPIVGQKSVNHRDDCPSEAWMDVITEPGDILYIPRGWWHCAYPSEGPCFHAAVGVRKPYVIDYLN</sequence>
<keyword evidence="3" id="KW-0408">Iron</keyword>
<dbReference type="PROSITE" id="PS51184">
    <property type="entry name" value="JMJC"/>
    <property type="match status" value="1"/>
</dbReference>
<dbReference type="InterPro" id="IPR003347">
    <property type="entry name" value="JmjC_dom"/>
</dbReference>
<dbReference type="PANTHER" id="PTHR13096">
    <property type="entry name" value="MINA53 MYC INDUCED NUCLEAR ANTIGEN"/>
    <property type="match status" value="1"/>
</dbReference>
<dbReference type="InterPro" id="IPR039994">
    <property type="entry name" value="NO66-like"/>
</dbReference>